<name>A0AAJ0M4M0_9PEZI</name>
<proteinExistence type="predicted"/>
<keyword evidence="1" id="KW-0732">Signal</keyword>
<feature type="signal peptide" evidence="1">
    <location>
        <begin position="1"/>
        <end position="16"/>
    </location>
</feature>
<evidence type="ECO:0008006" key="4">
    <source>
        <dbReference type="Google" id="ProtNLM"/>
    </source>
</evidence>
<feature type="chain" id="PRO_5042534767" description="Secreted protein" evidence="1">
    <location>
        <begin position="17"/>
        <end position="87"/>
    </location>
</feature>
<protein>
    <recommendedName>
        <fullName evidence="4">Secreted protein</fullName>
    </recommendedName>
</protein>
<comment type="caution">
    <text evidence="2">The sequence shown here is derived from an EMBL/GenBank/DDBJ whole genome shotgun (WGS) entry which is preliminary data.</text>
</comment>
<dbReference type="EMBL" id="JAUDZG010000002">
    <property type="protein sequence ID" value="KAK3308853.1"/>
    <property type="molecule type" value="Genomic_DNA"/>
</dbReference>
<dbReference type="GeneID" id="87887678"/>
<evidence type="ECO:0000313" key="3">
    <source>
        <dbReference type="Proteomes" id="UP001273166"/>
    </source>
</evidence>
<dbReference type="RefSeq" id="XP_062724633.1">
    <property type="nucleotide sequence ID" value="XM_062868849.1"/>
</dbReference>
<reference evidence="2" key="2">
    <citation type="submission" date="2023-06" db="EMBL/GenBank/DDBJ databases">
        <authorList>
            <consortium name="Lawrence Berkeley National Laboratory"/>
            <person name="Mondo S.J."/>
            <person name="Hensen N."/>
            <person name="Bonometti L."/>
            <person name="Westerberg I."/>
            <person name="Brannstrom I.O."/>
            <person name="Guillou S."/>
            <person name="Cros-Aarteil S."/>
            <person name="Calhoun S."/>
            <person name="Haridas S."/>
            <person name="Kuo A."/>
            <person name="Pangilinan J."/>
            <person name="Riley R."/>
            <person name="Labutti K."/>
            <person name="Andreopoulos B."/>
            <person name="Lipzen A."/>
            <person name="Chen C."/>
            <person name="Yanf M."/>
            <person name="Daum C."/>
            <person name="Ng V."/>
            <person name="Clum A."/>
            <person name="Steindorff A."/>
            <person name="Ohm R."/>
            <person name="Martin F."/>
            <person name="Silar P."/>
            <person name="Natvig D."/>
            <person name="Lalanne C."/>
            <person name="Gautier V."/>
            <person name="Ament-Velasquez S.L."/>
            <person name="Kruys A."/>
            <person name="Hutchinson M.I."/>
            <person name="Powell A.J."/>
            <person name="Barry K."/>
            <person name="Miller A.N."/>
            <person name="Grigoriev I.V."/>
            <person name="Debuchy R."/>
            <person name="Gladieux P."/>
            <person name="Thoren M.H."/>
            <person name="Johannesson H."/>
        </authorList>
    </citation>
    <scope>NUCLEOTIDE SEQUENCE</scope>
    <source>
        <strain evidence="2">CBS 333.67</strain>
    </source>
</reference>
<sequence length="87" mass="9781">MPLCFFSFYSFTFVLSFTFLLPFPFDSIPRACLTLSRLNCRWEFIVGRGGWSELSMFFATYSRLVPKWLFLGGSSNLSPSPGAVCGG</sequence>
<evidence type="ECO:0000313" key="2">
    <source>
        <dbReference type="EMBL" id="KAK3308853.1"/>
    </source>
</evidence>
<evidence type="ECO:0000256" key="1">
    <source>
        <dbReference type="SAM" id="SignalP"/>
    </source>
</evidence>
<gene>
    <name evidence="2" type="ORF">B0T15DRAFT_525529</name>
</gene>
<keyword evidence="3" id="KW-1185">Reference proteome</keyword>
<accession>A0AAJ0M4M0</accession>
<dbReference type="AlphaFoldDB" id="A0AAJ0M4M0"/>
<organism evidence="2 3">
    <name type="scientific">Chaetomium strumarium</name>
    <dbReference type="NCBI Taxonomy" id="1170767"/>
    <lineage>
        <taxon>Eukaryota</taxon>
        <taxon>Fungi</taxon>
        <taxon>Dikarya</taxon>
        <taxon>Ascomycota</taxon>
        <taxon>Pezizomycotina</taxon>
        <taxon>Sordariomycetes</taxon>
        <taxon>Sordariomycetidae</taxon>
        <taxon>Sordariales</taxon>
        <taxon>Chaetomiaceae</taxon>
        <taxon>Chaetomium</taxon>
    </lineage>
</organism>
<reference evidence="2" key="1">
    <citation type="journal article" date="2023" name="Mol. Phylogenet. Evol.">
        <title>Genome-scale phylogeny and comparative genomics of the fungal order Sordariales.</title>
        <authorList>
            <person name="Hensen N."/>
            <person name="Bonometti L."/>
            <person name="Westerberg I."/>
            <person name="Brannstrom I.O."/>
            <person name="Guillou S."/>
            <person name="Cros-Aarteil S."/>
            <person name="Calhoun S."/>
            <person name="Haridas S."/>
            <person name="Kuo A."/>
            <person name="Mondo S."/>
            <person name="Pangilinan J."/>
            <person name="Riley R."/>
            <person name="LaButti K."/>
            <person name="Andreopoulos B."/>
            <person name="Lipzen A."/>
            <person name="Chen C."/>
            <person name="Yan M."/>
            <person name="Daum C."/>
            <person name="Ng V."/>
            <person name="Clum A."/>
            <person name="Steindorff A."/>
            <person name="Ohm R.A."/>
            <person name="Martin F."/>
            <person name="Silar P."/>
            <person name="Natvig D.O."/>
            <person name="Lalanne C."/>
            <person name="Gautier V."/>
            <person name="Ament-Velasquez S.L."/>
            <person name="Kruys A."/>
            <person name="Hutchinson M.I."/>
            <person name="Powell A.J."/>
            <person name="Barry K."/>
            <person name="Miller A.N."/>
            <person name="Grigoriev I.V."/>
            <person name="Debuchy R."/>
            <person name="Gladieux P."/>
            <person name="Hiltunen Thoren M."/>
            <person name="Johannesson H."/>
        </authorList>
    </citation>
    <scope>NUCLEOTIDE SEQUENCE</scope>
    <source>
        <strain evidence="2">CBS 333.67</strain>
    </source>
</reference>
<dbReference type="Proteomes" id="UP001273166">
    <property type="component" value="Unassembled WGS sequence"/>
</dbReference>